<dbReference type="Gene3D" id="3.40.50.1860">
    <property type="match status" value="2"/>
</dbReference>
<gene>
    <name evidence="3" type="ORF">ALGA_3537</name>
</gene>
<protein>
    <submittedName>
        <fullName evidence="3">Aspartate racemase</fullName>
    </submittedName>
</protein>
<evidence type="ECO:0000313" key="4">
    <source>
        <dbReference type="Proteomes" id="UP000218267"/>
    </source>
</evidence>
<dbReference type="PROSITE" id="PS00924">
    <property type="entry name" value="ASP_GLU_RACEMASE_2"/>
    <property type="match status" value="1"/>
</dbReference>
<dbReference type="EMBL" id="AP018042">
    <property type="protein sequence ID" value="BAX81835.1"/>
    <property type="molecule type" value="Genomic_DNA"/>
</dbReference>
<evidence type="ECO:0000256" key="2">
    <source>
        <dbReference type="ARBA" id="ARBA00023235"/>
    </source>
</evidence>
<dbReference type="InterPro" id="IPR033134">
    <property type="entry name" value="Asp/Glu_racemase_AS_2"/>
</dbReference>
<dbReference type="InterPro" id="IPR004380">
    <property type="entry name" value="Asp_race"/>
</dbReference>
<dbReference type="PROSITE" id="PS00923">
    <property type="entry name" value="ASP_GLU_RACEMASE_1"/>
    <property type="match status" value="1"/>
</dbReference>
<reference evidence="3 4" key="1">
    <citation type="journal article" date="2018" name="Mar. Genomics">
        <title>Complete genome sequence of Marinifilaceae bacterium strain SPP2, isolated from the Antarctic marine sediment.</title>
        <authorList>
            <person name="Watanabe M."/>
            <person name="Kojima H."/>
            <person name="Fukui M."/>
        </authorList>
    </citation>
    <scope>NUCLEOTIDE SEQUENCE [LARGE SCALE GENOMIC DNA]</scope>
    <source>
        <strain evidence="3 4">SPP2</strain>
    </source>
</reference>
<dbReference type="SUPFAM" id="SSF53681">
    <property type="entry name" value="Aspartate/glutamate racemase"/>
    <property type="match status" value="2"/>
</dbReference>
<dbReference type="InterPro" id="IPR015942">
    <property type="entry name" value="Asp/Glu/hydantoin_racemase"/>
</dbReference>
<dbReference type="InterPro" id="IPR001920">
    <property type="entry name" value="Asp/Glu_race"/>
</dbReference>
<evidence type="ECO:0000313" key="3">
    <source>
        <dbReference type="EMBL" id="BAX81835.1"/>
    </source>
</evidence>
<dbReference type="RefSeq" id="WP_096431596.1">
    <property type="nucleotide sequence ID" value="NZ_AP018042.1"/>
</dbReference>
<reference evidence="4" key="2">
    <citation type="journal article" date="2020" name="Antonie Van Leeuwenhoek">
        <title>Labilibaculum antarcticum sp. nov., a novel facultative anaerobic, psychrotorelant bacterium isolated from marine sediment of Antarctica.</title>
        <authorList>
            <person name="Watanabe M."/>
            <person name="Kojima H."/>
            <person name="Fukui M."/>
        </authorList>
    </citation>
    <scope>NUCLEOTIDE SEQUENCE [LARGE SCALE GENOMIC DNA]</scope>
    <source>
        <strain evidence="4">SPP2</strain>
    </source>
</reference>
<dbReference type="GO" id="GO:0047661">
    <property type="term" value="F:amino-acid racemase activity"/>
    <property type="evidence" value="ECO:0007669"/>
    <property type="project" value="InterPro"/>
</dbReference>
<keyword evidence="4" id="KW-1185">Reference proteome</keyword>
<dbReference type="InterPro" id="IPR018187">
    <property type="entry name" value="Asp/Glu_racemase_AS_1"/>
</dbReference>
<dbReference type="OrthoDB" id="9803739at2"/>
<dbReference type="Pfam" id="PF01177">
    <property type="entry name" value="Asp_Glu_race"/>
    <property type="match status" value="1"/>
</dbReference>
<dbReference type="AlphaFoldDB" id="A0A1Y1CN89"/>
<comment type="similarity">
    <text evidence="1">Belongs to the aspartate/glutamate racemases family.</text>
</comment>
<dbReference type="KEGG" id="mbas:ALGA_3537"/>
<proteinExistence type="inferred from homology"/>
<sequence length="237" mass="26548">MKTIGLIGGMSWESSAVYYDLINKKVRELLGGFHSCKSILLTVDFDKIVTLQHEEEWDTLDDMMVEAAQQLERAGADIVVLCTNTMHLCSPAMIKSISIPFLHIAEATGMAILDKNIKKVALLGTKFTMEKDFYKGYLADHFGIEVITPTDEEREQVHNIIYQELVHGKFKNESRETYKNIIKNLELRGAEGVILGCTEIPLLISDADVDIPTFDTTTIHAEKAVEWALQASSAIKK</sequence>
<dbReference type="NCBIfam" id="TIGR00035">
    <property type="entry name" value="asp_race"/>
    <property type="match status" value="1"/>
</dbReference>
<accession>A0A1Y1CN89</accession>
<name>A0A1Y1CN89_9BACT</name>
<organism evidence="3 4">
    <name type="scientific">Labilibaculum antarcticum</name>
    <dbReference type="NCBI Taxonomy" id="1717717"/>
    <lineage>
        <taxon>Bacteria</taxon>
        <taxon>Pseudomonadati</taxon>
        <taxon>Bacteroidota</taxon>
        <taxon>Bacteroidia</taxon>
        <taxon>Marinilabiliales</taxon>
        <taxon>Marinifilaceae</taxon>
        <taxon>Labilibaculum</taxon>
    </lineage>
</organism>
<dbReference type="PANTHER" id="PTHR21198:SF7">
    <property type="entry name" value="ASPARTATE-GLUTAMATE RACEMASE FAMILY"/>
    <property type="match status" value="1"/>
</dbReference>
<dbReference type="PANTHER" id="PTHR21198">
    <property type="entry name" value="GLUTAMATE RACEMASE"/>
    <property type="match status" value="1"/>
</dbReference>
<dbReference type="Proteomes" id="UP000218267">
    <property type="component" value="Chromosome"/>
</dbReference>
<keyword evidence="2" id="KW-0413">Isomerase</keyword>
<evidence type="ECO:0000256" key="1">
    <source>
        <dbReference type="ARBA" id="ARBA00007847"/>
    </source>
</evidence>